<proteinExistence type="predicted"/>
<dbReference type="Proteomes" id="UP000580891">
    <property type="component" value="Unassembled WGS sequence"/>
</dbReference>
<sequence length="138" mass="15063">MFGKLKEIFKERINIEILSGGHVLTDKSMPVRFINIVKGEQPGEIITEVPFADKKKWILASIDWEESHTRSAGKAAAGAIVGKMVAGTTGAIVGAAMGGKQIDTSKAFLRIRDEEGTEHTLHIKCDEKLYRQLSALLG</sequence>
<organism evidence="1 2">
    <name type="scientific">[Anoxybacillus] calidus</name>
    <dbReference type="NCBI Taxonomy" id="575178"/>
    <lineage>
        <taxon>Bacteria</taxon>
        <taxon>Bacillati</taxon>
        <taxon>Bacillota</taxon>
        <taxon>Bacilli</taxon>
        <taxon>Bacillales</taxon>
        <taxon>Anoxybacillaceae</taxon>
        <taxon>Paranoxybacillus</taxon>
    </lineage>
</organism>
<dbReference type="RefSeq" id="WP_181538178.1">
    <property type="nucleotide sequence ID" value="NZ_JACDUU010000006.1"/>
</dbReference>
<name>A0A7W0BVZ4_9BACL</name>
<reference evidence="1 2" key="1">
    <citation type="submission" date="2020-07" db="EMBL/GenBank/DDBJ databases">
        <title>Genomic Encyclopedia of Type Strains, Phase IV (KMG-IV): sequencing the most valuable type-strain genomes for metagenomic binning, comparative biology and taxonomic classification.</title>
        <authorList>
            <person name="Goeker M."/>
        </authorList>
    </citation>
    <scope>NUCLEOTIDE SEQUENCE [LARGE SCALE GENOMIC DNA]</scope>
    <source>
        <strain evidence="1 2">DSM 25220</strain>
    </source>
</reference>
<comment type="caution">
    <text evidence="1">The sequence shown here is derived from an EMBL/GenBank/DDBJ whole genome shotgun (WGS) entry which is preliminary data.</text>
</comment>
<keyword evidence="2" id="KW-1185">Reference proteome</keyword>
<gene>
    <name evidence="1" type="ORF">HNQ85_002732</name>
</gene>
<evidence type="ECO:0000313" key="2">
    <source>
        <dbReference type="Proteomes" id="UP000580891"/>
    </source>
</evidence>
<evidence type="ECO:0000313" key="1">
    <source>
        <dbReference type="EMBL" id="MBA2872423.1"/>
    </source>
</evidence>
<protein>
    <submittedName>
        <fullName evidence="1">Uncharacterized protein</fullName>
    </submittedName>
</protein>
<dbReference type="AlphaFoldDB" id="A0A7W0BVZ4"/>
<accession>A0A7W0BVZ4</accession>
<dbReference type="EMBL" id="JACDUU010000006">
    <property type="protein sequence ID" value="MBA2872423.1"/>
    <property type="molecule type" value="Genomic_DNA"/>
</dbReference>